<protein>
    <submittedName>
        <fullName evidence="1">Uncharacterized protein</fullName>
    </submittedName>
</protein>
<gene>
    <name evidence="1" type="ORF">G6O67_004873</name>
</gene>
<dbReference type="EMBL" id="JAAVMX010000005">
    <property type="protein sequence ID" value="KAF4508507.1"/>
    <property type="molecule type" value="Genomic_DNA"/>
</dbReference>
<evidence type="ECO:0000313" key="2">
    <source>
        <dbReference type="Proteomes" id="UP000557566"/>
    </source>
</evidence>
<organism evidence="1 2">
    <name type="scientific">Ophiocordyceps sinensis</name>
    <dbReference type="NCBI Taxonomy" id="72228"/>
    <lineage>
        <taxon>Eukaryota</taxon>
        <taxon>Fungi</taxon>
        <taxon>Dikarya</taxon>
        <taxon>Ascomycota</taxon>
        <taxon>Pezizomycotina</taxon>
        <taxon>Sordariomycetes</taxon>
        <taxon>Hypocreomycetidae</taxon>
        <taxon>Hypocreales</taxon>
        <taxon>Ophiocordycipitaceae</taxon>
        <taxon>Ophiocordyceps</taxon>
    </lineage>
</organism>
<reference evidence="1 2" key="1">
    <citation type="journal article" date="2020" name="Genome Biol. Evol.">
        <title>A new high-quality draft genome assembly of the Chinese cordyceps Ophiocordyceps sinensis.</title>
        <authorList>
            <person name="Shu R."/>
            <person name="Zhang J."/>
            <person name="Meng Q."/>
            <person name="Zhang H."/>
            <person name="Zhou G."/>
            <person name="Li M."/>
            <person name="Wu P."/>
            <person name="Zhao Y."/>
            <person name="Chen C."/>
            <person name="Qin Q."/>
        </authorList>
    </citation>
    <scope>NUCLEOTIDE SEQUENCE [LARGE SCALE GENOMIC DNA]</scope>
    <source>
        <strain evidence="1 2">IOZ07</strain>
    </source>
</reference>
<dbReference type="AlphaFoldDB" id="A0A8H4PQF3"/>
<proteinExistence type="predicted"/>
<sequence>MAEETEITDLEPWDELVIALFGNAFLKPYRGSLDYDKEVIGGVSSYLGGSLPRCLWPGVPLARDQRLPLVPCRA</sequence>
<name>A0A8H4PQF3_9HYPO</name>
<evidence type="ECO:0000313" key="1">
    <source>
        <dbReference type="EMBL" id="KAF4508507.1"/>
    </source>
</evidence>
<keyword evidence="2" id="KW-1185">Reference proteome</keyword>
<accession>A0A8H4PQF3</accession>
<dbReference type="Proteomes" id="UP000557566">
    <property type="component" value="Unassembled WGS sequence"/>
</dbReference>
<comment type="caution">
    <text evidence="1">The sequence shown here is derived from an EMBL/GenBank/DDBJ whole genome shotgun (WGS) entry which is preliminary data.</text>
</comment>